<reference evidence="1" key="1">
    <citation type="submission" date="2020-10" db="EMBL/GenBank/DDBJ databases">
        <authorList>
            <person name="Gilroy R."/>
        </authorList>
    </citation>
    <scope>NUCLEOTIDE SEQUENCE</scope>
    <source>
        <strain evidence="1">4509</strain>
    </source>
</reference>
<accession>A0A9D1ISP9</accession>
<protein>
    <submittedName>
        <fullName evidence="1">Uncharacterized protein</fullName>
    </submittedName>
</protein>
<gene>
    <name evidence="1" type="ORF">IAD19_02500</name>
</gene>
<sequence>MFFGFPRQADSWGGSGEVALFGDFSVSGISKAGVIDALLSYLHMDQVFTNFIHLFKKKRACYLFVADSRLSLSGL</sequence>
<proteinExistence type="predicted"/>
<reference evidence="1" key="2">
    <citation type="journal article" date="2021" name="PeerJ">
        <title>Extensive microbial diversity within the chicken gut microbiome revealed by metagenomics and culture.</title>
        <authorList>
            <person name="Gilroy R."/>
            <person name="Ravi A."/>
            <person name="Getino M."/>
            <person name="Pursley I."/>
            <person name="Horton D.L."/>
            <person name="Alikhan N.F."/>
            <person name="Baker D."/>
            <person name="Gharbi K."/>
            <person name="Hall N."/>
            <person name="Watson M."/>
            <person name="Adriaenssens E.M."/>
            <person name="Foster-Nyarko E."/>
            <person name="Jarju S."/>
            <person name="Secka A."/>
            <person name="Antonio M."/>
            <person name="Oren A."/>
            <person name="Chaudhuri R.R."/>
            <person name="La Ragione R."/>
            <person name="Hildebrand F."/>
            <person name="Pallen M.J."/>
        </authorList>
    </citation>
    <scope>NUCLEOTIDE SEQUENCE</scope>
    <source>
        <strain evidence="1">4509</strain>
    </source>
</reference>
<comment type="caution">
    <text evidence="1">The sequence shown here is derived from an EMBL/GenBank/DDBJ whole genome shotgun (WGS) entry which is preliminary data.</text>
</comment>
<dbReference type="EMBL" id="DVMX01000045">
    <property type="protein sequence ID" value="HIU41404.1"/>
    <property type="molecule type" value="Genomic_DNA"/>
</dbReference>
<evidence type="ECO:0000313" key="1">
    <source>
        <dbReference type="EMBL" id="HIU41404.1"/>
    </source>
</evidence>
<dbReference type="Proteomes" id="UP000824082">
    <property type="component" value="Unassembled WGS sequence"/>
</dbReference>
<name>A0A9D1ISP9_9FIRM</name>
<evidence type="ECO:0000313" key="2">
    <source>
        <dbReference type="Proteomes" id="UP000824082"/>
    </source>
</evidence>
<organism evidence="1 2">
    <name type="scientific">Candidatus Egerieicola faecale</name>
    <dbReference type="NCBI Taxonomy" id="2840774"/>
    <lineage>
        <taxon>Bacteria</taxon>
        <taxon>Bacillati</taxon>
        <taxon>Bacillota</taxon>
        <taxon>Clostridia</taxon>
        <taxon>Eubacteriales</taxon>
        <taxon>Oscillospiraceae</taxon>
        <taxon>Oscillospiraceae incertae sedis</taxon>
        <taxon>Candidatus Egerieicola</taxon>
    </lineage>
</organism>
<dbReference type="AlphaFoldDB" id="A0A9D1ISP9"/>